<keyword evidence="3" id="KW-1185">Reference proteome</keyword>
<dbReference type="Pfam" id="PF17719">
    <property type="entry name" value="DUF5564"/>
    <property type="match status" value="1"/>
</dbReference>
<organism evidence="2 3">
    <name type="scientific">Macaca nemestrina</name>
    <name type="common">Pig-tailed macaque</name>
    <dbReference type="NCBI Taxonomy" id="9545"/>
    <lineage>
        <taxon>Eukaryota</taxon>
        <taxon>Metazoa</taxon>
        <taxon>Chordata</taxon>
        <taxon>Craniata</taxon>
        <taxon>Vertebrata</taxon>
        <taxon>Euteleostomi</taxon>
        <taxon>Mammalia</taxon>
        <taxon>Eutheria</taxon>
        <taxon>Euarchontoglires</taxon>
        <taxon>Primates</taxon>
        <taxon>Haplorrhini</taxon>
        <taxon>Catarrhini</taxon>
        <taxon>Cercopithecidae</taxon>
        <taxon>Cercopithecinae</taxon>
        <taxon>Macaca</taxon>
    </lineage>
</organism>
<dbReference type="InterPro" id="IPR037691">
    <property type="entry name" value="C11orf98"/>
</dbReference>
<dbReference type="Proteomes" id="UP000233120">
    <property type="component" value="Unassembled WGS sequence"/>
</dbReference>
<dbReference type="PANTHER" id="PTHR14554">
    <property type="entry name" value="GENE, 49416-RELATED"/>
    <property type="match status" value="1"/>
</dbReference>
<name>A0A2K6B835_MACNE</name>
<evidence type="ECO:0000313" key="3">
    <source>
        <dbReference type="Proteomes" id="UP000233120"/>
    </source>
</evidence>
<protein>
    <submittedName>
        <fullName evidence="2">Uncharacterized protein</fullName>
    </submittedName>
</protein>
<dbReference type="Bgee" id="ENSMNEG00000028387">
    <property type="expression patterns" value="Expressed in thymus and 12 other cell types or tissues"/>
</dbReference>
<accession>A0A2K6B835</accession>
<dbReference type="PANTHER" id="PTHR14554:SF1">
    <property type="entry name" value="CHROMOSOME 11 OPEN READING FRAME 98"/>
    <property type="match status" value="1"/>
</dbReference>
<dbReference type="OMA" id="INWPRME"/>
<reference evidence="2" key="1">
    <citation type="submission" date="2025-08" db="UniProtKB">
        <authorList>
            <consortium name="Ensembl"/>
        </authorList>
    </citation>
    <scope>IDENTIFICATION</scope>
</reference>
<sequence>MCLTRGGIATVGAPGAKINQPRIELKKKLFKGRWVLNRERLLRHRVFGAVIDQGLITRHHLKKRASSAHANITLKLLKQIRLAQKEKVAMEVEAPSKPARTSEPQLKRQKKTKAPQDVEMKDLEDES</sequence>
<dbReference type="GeneTree" id="ENSGT00390000002615"/>
<feature type="region of interest" description="Disordered" evidence="1">
    <location>
        <begin position="90"/>
        <end position="127"/>
    </location>
</feature>
<proteinExistence type="predicted"/>
<dbReference type="AlphaFoldDB" id="A0A2K6B835"/>
<dbReference type="Ensembl" id="ENSMNET00000031755.1">
    <property type="protein sequence ID" value="ENSMNEP00000007591.1"/>
    <property type="gene ID" value="ENSMNEG00000028387.1"/>
</dbReference>
<reference evidence="2" key="2">
    <citation type="submission" date="2025-09" db="UniProtKB">
        <authorList>
            <consortium name="Ensembl"/>
        </authorList>
    </citation>
    <scope>IDENTIFICATION</scope>
</reference>
<evidence type="ECO:0000313" key="2">
    <source>
        <dbReference type="Ensembl" id="ENSMNEP00000007591.1"/>
    </source>
</evidence>
<evidence type="ECO:0000256" key="1">
    <source>
        <dbReference type="SAM" id="MobiDB-lite"/>
    </source>
</evidence>